<dbReference type="GO" id="GO:0000976">
    <property type="term" value="F:transcription cis-regulatory region binding"/>
    <property type="evidence" value="ECO:0007669"/>
    <property type="project" value="TreeGrafter"/>
</dbReference>
<feature type="domain" description="HTH lacI-type" evidence="4">
    <location>
        <begin position="3"/>
        <end position="57"/>
    </location>
</feature>
<organism evidence="5 6">
    <name type="scientific">Treponema brennaborense (strain DSM 12168 / CIP 105900 / DD5/3)</name>
    <dbReference type="NCBI Taxonomy" id="906968"/>
    <lineage>
        <taxon>Bacteria</taxon>
        <taxon>Pseudomonadati</taxon>
        <taxon>Spirochaetota</taxon>
        <taxon>Spirochaetia</taxon>
        <taxon>Spirochaetales</taxon>
        <taxon>Treponemataceae</taxon>
        <taxon>Treponema</taxon>
    </lineage>
</organism>
<dbReference type="PANTHER" id="PTHR30146:SF109">
    <property type="entry name" value="HTH-TYPE TRANSCRIPTIONAL REGULATOR GALS"/>
    <property type="match status" value="1"/>
</dbReference>
<reference evidence="6" key="1">
    <citation type="submission" date="2011-04" db="EMBL/GenBank/DDBJ databases">
        <title>The complete genome of Treponema brennaborense DSM 12168.</title>
        <authorList>
            <person name="Lucas S."/>
            <person name="Han J."/>
            <person name="Lapidus A."/>
            <person name="Bruce D."/>
            <person name="Goodwin L."/>
            <person name="Pitluck S."/>
            <person name="Peters L."/>
            <person name="Kyrpides N."/>
            <person name="Mavromatis K."/>
            <person name="Ivanova N."/>
            <person name="Mikhailova N."/>
            <person name="Pagani I."/>
            <person name="Teshima H."/>
            <person name="Detter J.C."/>
            <person name="Tapia R."/>
            <person name="Han C."/>
            <person name="Land M."/>
            <person name="Hauser L."/>
            <person name="Markowitz V."/>
            <person name="Cheng J.-F."/>
            <person name="Hugenholtz P."/>
            <person name="Woyke T."/>
            <person name="Wu D."/>
            <person name="Gronow S."/>
            <person name="Wellnitz S."/>
            <person name="Brambilla E."/>
            <person name="Klenk H.-P."/>
            <person name="Eisen J.A."/>
        </authorList>
    </citation>
    <scope>NUCLEOTIDE SEQUENCE [LARGE SCALE GENOMIC DNA]</scope>
    <source>
        <strain evidence="6">DSM 12168 / CIP 105900 / DD5/3</strain>
    </source>
</reference>
<dbReference type="PROSITE" id="PS50932">
    <property type="entry name" value="HTH_LACI_2"/>
    <property type="match status" value="1"/>
</dbReference>
<keyword evidence="2" id="KW-0238">DNA-binding</keyword>
<evidence type="ECO:0000256" key="1">
    <source>
        <dbReference type="ARBA" id="ARBA00023015"/>
    </source>
</evidence>
<proteinExistence type="predicted"/>
<dbReference type="AlphaFoldDB" id="F4LJA0"/>
<dbReference type="SMART" id="SM00354">
    <property type="entry name" value="HTH_LACI"/>
    <property type="match status" value="1"/>
</dbReference>
<keyword evidence="3" id="KW-0804">Transcription</keyword>
<dbReference type="CDD" id="cd06267">
    <property type="entry name" value="PBP1_LacI_sugar_binding-like"/>
    <property type="match status" value="1"/>
</dbReference>
<evidence type="ECO:0000313" key="6">
    <source>
        <dbReference type="Proteomes" id="UP000006546"/>
    </source>
</evidence>
<gene>
    <name evidence="5" type="ordered locus">Trebr_1926</name>
</gene>
<dbReference type="OrthoDB" id="9784962at2"/>
<dbReference type="SUPFAM" id="SSF47413">
    <property type="entry name" value="lambda repressor-like DNA-binding domains"/>
    <property type="match status" value="1"/>
</dbReference>
<evidence type="ECO:0000313" key="5">
    <source>
        <dbReference type="EMBL" id="AEE17345.1"/>
    </source>
</evidence>
<dbReference type="InterPro" id="IPR028082">
    <property type="entry name" value="Peripla_BP_I"/>
</dbReference>
<dbReference type="Proteomes" id="UP000006546">
    <property type="component" value="Chromosome"/>
</dbReference>
<keyword evidence="6" id="KW-1185">Reference proteome</keyword>
<dbReference type="Gene3D" id="3.40.50.2300">
    <property type="match status" value="2"/>
</dbReference>
<dbReference type="PANTHER" id="PTHR30146">
    <property type="entry name" value="LACI-RELATED TRANSCRIPTIONAL REPRESSOR"/>
    <property type="match status" value="1"/>
</dbReference>
<sequence>MKLTINEIAEMAQVAKSTVSKALNGQKGVSEENRKRILNIVRQVNFQPNSAARALAQNKTGTIGFVLPHEAAFSLSGVYWAGIVTAVAAEVSKRGCNLMVITPSEDAENPFASLESIIRRRIVDGLIIGAEQLDTKSMMSILMEDIPFVFIGRNAVLQHYCVDVNNTEGAAAVVSQLINHGYKHIACITGPADYLYTQDRITGFTDAMNAANLDGTRIVHTSYLEEDTRKNTAKLMERYPDTDALFITAGGEFVLTILETLRLSGISLRGFGFGVFDDSRIFDFLDFPIITAKQPIKRLGSTAAQLLFDLIEGTPPAQTVCWLPVDIVLR</sequence>
<dbReference type="Pfam" id="PF00532">
    <property type="entry name" value="Peripla_BP_1"/>
    <property type="match status" value="1"/>
</dbReference>
<evidence type="ECO:0000259" key="4">
    <source>
        <dbReference type="PROSITE" id="PS50932"/>
    </source>
</evidence>
<dbReference type="InterPro" id="IPR001761">
    <property type="entry name" value="Peripla_BP/Lac1_sug-bd_dom"/>
</dbReference>
<dbReference type="KEGG" id="tbe:Trebr_1926"/>
<accession>F4LJA0</accession>
<dbReference type="Gene3D" id="1.10.260.40">
    <property type="entry name" value="lambda repressor-like DNA-binding domains"/>
    <property type="match status" value="1"/>
</dbReference>
<keyword evidence="1" id="KW-0805">Transcription regulation</keyword>
<dbReference type="InterPro" id="IPR010982">
    <property type="entry name" value="Lambda_DNA-bd_dom_sf"/>
</dbReference>
<evidence type="ECO:0000256" key="3">
    <source>
        <dbReference type="ARBA" id="ARBA00023163"/>
    </source>
</evidence>
<protein>
    <submittedName>
        <fullName evidence="5">Transcriptional regulator, LacI family</fullName>
    </submittedName>
</protein>
<dbReference type="InterPro" id="IPR000843">
    <property type="entry name" value="HTH_LacI"/>
</dbReference>
<dbReference type="CDD" id="cd01392">
    <property type="entry name" value="HTH_LacI"/>
    <property type="match status" value="1"/>
</dbReference>
<dbReference type="RefSeq" id="WP_013759049.1">
    <property type="nucleotide sequence ID" value="NC_015500.1"/>
</dbReference>
<dbReference type="EMBL" id="CP002696">
    <property type="protein sequence ID" value="AEE17345.1"/>
    <property type="molecule type" value="Genomic_DNA"/>
</dbReference>
<dbReference type="STRING" id="906968.Trebr_1926"/>
<dbReference type="eggNOG" id="COG1609">
    <property type="taxonomic scope" value="Bacteria"/>
</dbReference>
<dbReference type="GO" id="GO:0003700">
    <property type="term" value="F:DNA-binding transcription factor activity"/>
    <property type="evidence" value="ECO:0007669"/>
    <property type="project" value="TreeGrafter"/>
</dbReference>
<dbReference type="Pfam" id="PF00356">
    <property type="entry name" value="LacI"/>
    <property type="match status" value="1"/>
</dbReference>
<dbReference type="HOGENOM" id="CLU_037628_6_0_12"/>
<name>F4LJA0_TREBD</name>
<dbReference type="SUPFAM" id="SSF53822">
    <property type="entry name" value="Periplasmic binding protein-like I"/>
    <property type="match status" value="1"/>
</dbReference>
<evidence type="ECO:0000256" key="2">
    <source>
        <dbReference type="ARBA" id="ARBA00023125"/>
    </source>
</evidence>